<comment type="similarity">
    <text evidence="1">Belongs to the LysR transcriptional regulatory family.</text>
</comment>
<feature type="domain" description="HTH lysR-type" evidence="5">
    <location>
        <begin position="12"/>
        <end position="63"/>
    </location>
</feature>
<dbReference type="Proteomes" id="UP001419910">
    <property type="component" value="Unassembled WGS sequence"/>
</dbReference>
<dbReference type="InterPro" id="IPR000847">
    <property type="entry name" value="LysR_HTH_N"/>
</dbReference>
<dbReference type="PANTHER" id="PTHR30537">
    <property type="entry name" value="HTH-TYPE TRANSCRIPTIONAL REGULATOR"/>
    <property type="match status" value="1"/>
</dbReference>
<dbReference type="EMBL" id="JBDIME010000007">
    <property type="protein sequence ID" value="MEN2790155.1"/>
    <property type="molecule type" value="Genomic_DNA"/>
</dbReference>
<name>A0ABU9Y2Y0_9SPHN</name>
<organism evidence="6 7">
    <name type="scientific">Sphingomonas oligophenolica</name>
    <dbReference type="NCBI Taxonomy" id="301154"/>
    <lineage>
        <taxon>Bacteria</taxon>
        <taxon>Pseudomonadati</taxon>
        <taxon>Pseudomonadota</taxon>
        <taxon>Alphaproteobacteria</taxon>
        <taxon>Sphingomonadales</taxon>
        <taxon>Sphingomonadaceae</taxon>
        <taxon>Sphingomonas</taxon>
    </lineage>
</organism>
<dbReference type="PRINTS" id="PR00039">
    <property type="entry name" value="HTHLYSR"/>
</dbReference>
<dbReference type="SUPFAM" id="SSF53850">
    <property type="entry name" value="Periplasmic binding protein-like II"/>
    <property type="match status" value="1"/>
</dbReference>
<dbReference type="PROSITE" id="PS50931">
    <property type="entry name" value="HTH_LYSR"/>
    <property type="match status" value="1"/>
</dbReference>
<keyword evidence="3" id="KW-0238">DNA-binding</keyword>
<dbReference type="InterPro" id="IPR005119">
    <property type="entry name" value="LysR_subst-bd"/>
</dbReference>
<dbReference type="InterPro" id="IPR036390">
    <property type="entry name" value="WH_DNA-bd_sf"/>
</dbReference>
<dbReference type="RefSeq" id="WP_343888656.1">
    <property type="nucleotide sequence ID" value="NZ_BAAAEH010000010.1"/>
</dbReference>
<dbReference type="Gene3D" id="1.10.10.10">
    <property type="entry name" value="Winged helix-like DNA-binding domain superfamily/Winged helix DNA-binding domain"/>
    <property type="match status" value="1"/>
</dbReference>
<comment type="caution">
    <text evidence="6">The sequence shown here is derived from an EMBL/GenBank/DDBJ whole genome shotgun (WGS) entry which is preliminary data.</text>
</comment>
<evidence type="ECO:0000256" key="1">
    <source>
        <dbReference type="ARBA" id="ARBA00009437"/>
    </source>
</evidence>
<proteinExistence type="inferred from homology"/>
<dbReference type="PANTHER" id="PTHR30537:SF3">
    <property type="entry name" value="TRANSCRIPTIONAL REGULATORY PROTEIN"/>
    <property type="match status" value="1"/>
</dbReference>
<dbReference type="Pfam" id="PF00126">
    <property type="entry name" value="HTH_1"/>
    <property type="match status" value="1"/>
</dbReference>
<protein>
    <submittedName>
        <fullName evidence="6">LysR family transcriptional regulator</fullName>
    </submittedName>
</protein>
<evidence type="ECO:0000256" key="4">
    <source>
        <dbReference type="ARBA" id="ARBA00023163"/>
    </source>
</evidence>
<evidence type="ECO:0000259" key="5">
    <source>
        <dbReference type="PROSITE" id="PS50931"/>
    </source>
</evidence>
<keyword evidence="7" id="KW-1185">Reference proteome</keyword>
<keyword evidence="2" id="KW-0805">Transcription regulation</keyword>
<dbReference type="InterPro" id="IPR058163">
    <property type="entry name" value="LysR-type_TF_proteobact-type"/>
</dbReference>
<keyword evidence="4" id="KW-0804">Transcription</keyword>
<dbReference type="Pfam" id="PF03466">
    <property type="entry name" value="LysR_substrate"/>
    <property type="match status" value="1"/>
</dbReference>
<sequence>MGNEAFDWERQRTFLAVLAEGSLSGAARALGVAQPTVRRRIADLEASLGVALFTRTPAGLDPTETALALAGHAEAMAHAAAAFVRAASAEAGEVAGVVRITASDVIAVEVLPPILAKLRAAHPGLVIALSPSNRNEDVLRREADIAVRMVRPVQEALVARRIGAIPLGLYGRRDLLARHGAPQSLGEVLRIGLIGPEHDGAMLRSLRIDGLSVRPGDFAFRSDSDLAQIAALRAGVGIGVCQVPLATRDPALVRLLPDLFEFPLETWVVTHEDLRGVARIRVVFDHLVAGLGKYLG</sequence>
<evidence type="ECO:0000313" key="7">
    <source>
        <dbReference type="Proteomes" id="UP001419910"/>
    </source>
</evidence>
<gene>
    <name evidence="6" type="ORF">ABC974_11000</name>
</gene>
<evidence type="ECO:0000256" key="3">
    <source>
        <dbReference type="ARBA" id="ARBA00023125"/>
    </source>
</evidence>
<dbReference type="Gene3D" id="3.40.190.290">
    <property type="match status" value="1"/>
</dbReference>
<dbReference type="InterPro" id="IPR036388">
    <property type="entry name" value="WH-like_DNA-bd_sf"/>
</dbReference>
<evidence type="ECO:0000256" key="2">
    <source>
        <dbReference type="ARBA" id="ARBA00023015"/>
    </source>
</evidence>
<evidence type="ECO:0000313" key="6">
    <source>
        <dbReference type="EMBL" id="MEN2790155.1"/>
    </source>
</evidence>
<reference evidence="6 7" key="1">
    <citation type="submission" date="2024-05" db="EMBL/GenBank/DDBJ databases">
        <authorList>
            <person name="Liu Q."/>
            <person name="Xin Y.-H."/>
        </authorList>
    </citation>
    <scope>NUCLEOTIDE SEQUENCE [LARGE SCALE GENOMIC DNA]</scope>
    <source>
        <strain evidence="6 7">CGMCC 1.10181</strain>
    </source>
</reference>
<dbReference type="SUPFAM" id="SSF46785">
    <property type="entry name" value="Winged helix' DNA-binding domain"/>
    <property type="match status" value="1"/>
</dbReference>
<accession>A0ABU9Y2Y0</accession>